<accession>A0ABY5VQN9</accession>
<feature type="transmembrane region" description="Helical" evidence="2">
    <location>
        <begin position="325"/>
        <end position="343"/>
    </location>
</feature>
<keyword evidence="2" id="KW-1133">Transmembrane helix</keyword>
<evidence type="ECO:0000259" key="3">
    <source>
        <dbReference type="Pfam" id="PF01757"/>
    </source>
</evidence>
<dbReference type="InterPro" id="IPR002656">
    <property type="entry name" value="Acyl_transf_3_dom"/>
</dbReference>
<keyword evidence="2" id="KW-0472">Membrane</keyword>
<sequence>MRKLWRFGLRGRLAGVFDGRDNGFGAVRLGLALSVVVAHATSLGFGWEDLGLTAFRGQTNVGTFAVFGFFVLSGLLITRSARRASLVRFVWHRALRILPGLWVCLLVTAFVVAPVVAWHERGSLAGFFDGPRGPVRYVLANWFVGVRQFGIQDLLAESTPWGRQIGSSVFDGALWSLVYEVICYAVTGLLAVTAVLRRRRWLVPVTALVLYGLIVADQVQGRELVGPPTAHYGMVNLPLIGEVFPHWLIYLGFLFLAGATLELYRERIPVHDVLGVASAVLLVVSLLAGGFFVVGFPALVYLLVWAGVRLPRMFRGVGRRNDYSYGIYIYGFIGQQLFASFGLNRWGYLPFTALSLVAAVAAGMLSWHLVEKRAMRYKDWTPRRSRRAVTVPVIVSPRRAAVWSGDPTAPKADVAPMAAAEAGPAVDRGEEPQTARR</sequence>
<name>A0ABY5VQN9_9ACTN</name>
<keyword evidence="2" id="KW-0812">Transmembrane</keyword>
<organism evidence="4 5">
    <name type="scientific">Dactylosporangium fulvum</name>
    <dbReference type="NCBI Taxonomy" id="53359"/>
    <lineage>
        <taxon>Bacteria</taxon>
        <taxon>Bacillati</taxon>
        <taxon>Actinomycetota</taxon>
        <taxon>Actinomycetes</taxon>
        <taxon>Micromonosporales</taxon>
        <taxon>Micromonosporaceae</taxon>
        <taxon>Dactylosporangium</taxon>
    </lineage>
</organism>
<feature type="region of interest" description="Disordered" evidence="1">
    <location>
        <begin position="406"/>
        <end position="437"/>
    </location>
</feature>
<dbReference type="EMBL" id="CP073720">
    <property type="protein sequence ID" value="UWP79126.1"/>
    <property type="molecule type" value="Genomic_DNA"/>
</dbReference>
<feature type="transmembrane region" description="Helical" evidence="2">
    <location>
        <begin position="29"/>
        <end position="47"/>
    </location>
</feature>
<evidence type="ECO:0000313" key="4">
    <source>
        <dbReference type="EMBL" id="UWP79126.1"/>
    </source>
</evidence>
<keyword evidence="4" id="KW-0012">Acyltransferase</keyword>
<feature type="transmembrane region" description="Helical" evidence="2">
    <location>
        <begin position="349"/>
        <end position="370"/>
    </location>
</feature>
<keyword evidence="5" id="KW-1185">Reference proteome</keyword>
<feature type="transmembrane region" description="Helical" evidence="2">
    <location>
        <begin position="247"/>
        <end position="264"/>
    </location>
</feature>
<feature type="transmembrane region" description="Helical" evidence="2">
    <location>
        <begin position="97"/>
        <end position="118"/>
    </location>
</feature>
<proteinExistence type="predicted"/>
<dbReference type="RefSeq" id="WP_259856650.1">
    <property type="nucleotide sequence ID" value="NZ_BAAAST010000100.1"/>
</dbReference>
<dbReference type="GO" id="GO:0016746">
    <property type="term" value="F:acyltransferase activity"/>
    <property type="evidence" value="ECO:0007669"/>
    <property type="project" value="UniProtKB-KW"/>
</dbReference>
<gene>
    <name evidence="4" type="ORF">Dfulv_28615</name>
</gene>
<feature type="domain" description="Acyltransferase 3" evidence="3">
    <location>
        <begin position="26"/>
        <end position="365"/>
    </location>
</feature>
<dbReference type="Pfam" id="PF01757">
    <property type="entry name" value="Acyl_transf_3"/>
    <property type="match status" value="1"/>
</dbReference>
<feature type="compositionally biased region" description="Low complexity" evidence="1">
    <location>
        <begin position="409"/>
        <end position="425"/>
    </location>
</feature>
<reference evidence="4" key="1">
    <citation type="submission" date="2021-04" db="EMBL/GenBank/DDBJ databases">
        <authorList>
            <person name="Hartkoorn R.C."/>
            <person name="Beaudoing E."/>
            <person name="Hot D."/>
        </authorList>
    </citation>
    <scope>NUCLEOTIDE SEQUENCE</scope>
    <source>
        <strain evidence="4">NRRL B-16292</strain>
    </source>
</reference>
<evidence type="ECO:0000256" key="1">
    <source>
        <dbReference type="SAM" id="MobiDB-lite"/>
    </source>
</evidence>
<feature type="transmembrane region" description="Helical" evidence="2">
    <location>
        <begin position="59"/>
        <end position="77"/>
    </location>
</feature>
<evidence type="ECO:0000313" key="5">
    <source>
        <dbReference type="Proteomes" id="UP001059617"/>
    </source>
</evidence>
<feature type="transmembrane region" description="Helical" evidence="2">
    <location>
        <begin position="276"/>
        <end position="304"/>
    </location>
</feature>
<protein>
    <submittedName>
        <fullName evidence="4">Acyltransferase</fullName>
    </submittedName>
</protein>
<keyword evidence="4" id="KW-0808">Transferase</keyword>
<feature type="transmembrane region" description="Helical" evidence="2">
    <location>
        <begin position="177"/>
        <end position="196"/>
    </location>
</feature>
<feature type="compositionally biased region" description="Basic and acidic residues" evidence="1">
    <location>
        <begin position="427"/>
        <end position="437"/>
    </location>
</feature>
<evidence type="ECO:0000256" key="2">
    <source>
        <dbReference type="SAM" id="Phobius"/>
    </source>
</evidence>
<reference evidence="4" key="2">
    <citation type="submission" date="2022-09" db="EMBL/GenBank/DDBJ databases">
        <title>Biosynthetic gene clusters of Dactylosporangioum fulvum.</title>
        <authorList>
            <person name="Caradec T."/>
        </authorList>
    </citation>
    <scope>NUCLEOTIDE SEQUENCE</scope>
    <source>
        <strain evidence="4">NRRL B-16292</strain>
    </source>
</reference>
<dbReference type="Proteomes" id="UP001059617">
    <property type="component" value="Chromosome"/>
</dbReference>